<evidence type="ECO:0000256" key="2">
    <source>
        <dbReference type="ARBA" id="ARBA00022723"/>
    </source>
</evidence>
<dbReference type="PANTHER" id="PTHR46481">
    <property type="entry name" value="ZINC FINGER BED DOMAIN-CONTAINING PROTEIN 4"/>
    <property type="match status" value="1"/>
</dbReference>
<dbReference type="GO" id="GO:0008270">
    <property type="term" value="F:zinc ion binding"/>
    <property type="evidence" value="ECO:0007669"/>
    <property type="project" value="UniProtKB-KW"/>
</dbReference>
<keyword evidence="7" id="KW-1185">Reference proteome</keyword>
<evidence type="ECO:0000313" key="6">
    <source>
        <dbReference type="EMBL" id="CAB3996647.1"/>
    </source>
</evidence>
<protein>
    <submittedName>
        <fullName evidence="6">Transposable element Hobo transposase</fullName>
    </submittedName>
</protein>
<keyword evidence="4" id="KW-0862">Zinc</keyword>
<evidence type="ECO:0000256" key="1">
    <source>
        <dbReference type="ARBA" id="ARBA00004123"/>
    </source>
</evidence>
<evidence type="ECO:0000256" key="5">
    <source>
        <dbReference type="ARBA" id="ARBA00023242"/>
    </source>
</evidence>
<accession>A0A6S7HSL3</accession>
<comment type="subcellular location">
    <subcellularLocation>
        <location evidence="1">Nucleus</location>
    </subcellularLocation>
</comment>
<dbReference type="OrthoDB" id="1607513at2759"/>
<keyword evidence="3" id="KW-0863">Zinc-finger</keyword>
<dbReference type="InterPro" id="IPR052035">
    <property type="entry name" value="ZnF_BED_domain_contain"/>
</dbReference>
<dbReference type="SUPFAM" id="SSF53098">
    <property type="entry name" value="Ribonuclease H-like"/>
    <property type="match status" value="1"/>
</dbReference>
<dbReference type="SMART" id="SM00614">
    <property type="entry name" value="ZnF_BED"/>
    <property type="match status" value="1"/>
</dbReference>
<organism evidence="6 7">
    <name type="scientific">Paramuricea clavata</name>
    <name type="common">Red gorgonian</name>
    <name type="synonym">Violescent sea-whip</name>
    <dbReference type="NCBI Taxonomy" id="317549"/>
    <lineage>
        <taxon>Eukaryota</taxon>
        <taxon>Metazoa</taxon>
        <taxon>Cnidaria</taxon>
        <taxon>Anthozoa</taxon>
        <taxon>Octocorallia</taxon>
        <taxon>Malacalcyonacea</taxon>
        <taxon>Plexauridae</taxon>
        <taxon>Paramuricea</taxon>
    </lineage>
</organism>
<dbReference type="AlphaFoldDB" id="A0A6S7HSL3"/>
<dbReference type="PANTHER" id="PTHR46481:SF10">
    <property type="entry name" value="ZINC FINGER BED DOMAIN-CONTAINING PROTEIN 39"/>
    <property type="match status" value="1"/>
</dbReference>
<gene>
    <name evidence="6" type="ORF">PACLA_8A063956</name>
</gene>
<evidence type="ECO:0000256" key="4">
    <source>
        <dbReference type="ARBA" id="ARBA00022833"/>
    </source>
</evidence>
<keyword evidence="5" id="KW-0539">Nucleus</keyword>
<reference evidence="6" key="1">
    <citation type="submission" date="2020-04" db="EMBL/GenBank/DDBJ databases">
        <authorList>
            <person name="Alioto T."/>
            <person name="Alioto T."/>
            <person name="Gomez Garrido J."/>
        </authorList>
    </citation>
    <scope>NUCLEOTIDE SEQUENCE</scope>
    <source>
        <strain evidence="6">A484AB</strain>
    </source>
</reference>
<evidence type="ECO:0000256" key="3">
    <source>
        <dbReference type="ARBA" id="ARBA00022771"/>
    </source>
</evidence>
<sequence length="665" mass="76521">MAEAPDSPEQYKRPVQPGPKLKKDVVEKLLREKSNRVIITRVEDRKKRSECWKFFGFPKVDGVTYEDMAVCHKCFTIYKYSSSKGNAQLNKHVCPKDMLKRVKGQSTLDFLDKSKVGSSQSTSQVKLSKHDHQSLQINAINAAALDSSPLSRYEKEGMKIMFRTAARFGARYGENFDLAQHIVDRTNLTRNYLPKRHEEVRADILKSLNGDAFCTTTDLWKEKYTGKSYMSVTVHHIDADWNNLSSFIWSTTEYNLEDHRAPSISKCYLENVPDAPFRLVTTDNTNTMPAAFRLLDSDDQIGCISHISSLVAKACVTSDKAAEVKLNVEAAKKLVEHVKRTDLQSKLTTTLKQTIATRFYTYREMIGSIINRWEELENILDARNELKYLEDINKILLIQTSRVLKPLHDCGQELEKDKEPTLHRARYWEAKLQAAFSAHEQDMTAIRKMKEVGRKALLTKLSSRLNVYHDVASALDPRVGEPTDEDSRRKICEKIENVHDRITGVDGDETRDDNDHSLLSDGEDSEEVSEIKSPTPKRKKNPCDEIEEPEFAFYKEKQKKQQKFNNRVQKKNLISGGMEKGIQVCIRKKPNSGKLNSQSQTEWTAQAREDASTQCGSEGKSYEKYRRYKTFVKWTYDRLKDEILCNKDILNILIRWLMDEKTNSD</sequence>
<dbReference type="EMBL" id="CACRXK020002915">
    <property type="protein sequence ID" value="CAB3996647.1"/>
    <property type="molecule type" value="Genomic_DNA"/>
</dbReference>
<evidence type="ECO:0000313" key="7">
    <source>
        <dbReference type="Proteomes" id="UP001152795"/>
    </source>
</evidence>
<dbReference type="InterPro" id="IPR012337">
    <property type="entry name" value="RNaseH-like_sf"/>
</dbReference>
<keyword evidence="2" id="KW-0479">Metal-binding</keyword>
<proteinExistence type="predicted"/>
<dbReference type="Proteomes" id="UP001152795">
    <property type="component" value="Unassembled WGS sequence"/>
</dbReference>
<dbReference type="GO" id="GO:0005634">
    <property type="term" value="C:nucleus"/>
    <property type="evidence" value="ECO:0007669"/>
    <property type="project" value="UniProtKB-SubCell"/>
</dbReference>
<dbReference type="SUPFAM" id="SSF140996">
    <property type="entry name" value="Hermes dimerisation domain"/>
    <property type="match status" value="1"/>
</dbReference>
<name>A0A6S7HSL3_PARCT</name>
<comment type="caution">
    <text evidence="6">The sequence shown here is derived from an EMBL/GenBank/DDBJ whole genome shotgun (WGS) entry which is preliminary data.</text>
</comment>